<keyword evidence="5 6" id="KW-0472">Membrane</keyword>
<dbReference type="PRINTS" id="PR01437">
    <property type="entry name" value="NUOXDRDTASE4"/>
</dbReference>
<sequence>MGGDRLIDDPLSVITLVPLAAGLILLVLPQILPGDSADGLRRVSRNISMGVALAIATITTMLFVGEIGNIDWTNITQGGYVLENEAVSLIPSIGVSWKVGADALSFPMIWLTAILIPVSMLVEWDAKRGHLFHPLLLIMESALIGVFVALDLFVFYVFWELTLIPMFLLILVWGGEDRRYAAMKFFIYTFTASVFMLVGILVMYFHTDPISGLGDLSGHHFDLVAMTAQENLIPSEGLRHFVWFLLLIGFATKMPSVPVHTWLPDAHVQAPTAGSMLLAGVMLKMGAYGFLRISVTIFPESTVVFIPLLIVLGMVSLVYGAWVCMGQTNLKRMVAYSSVSHMGLIFLGIATMQPLGIAGALFMMLAHGIISPLLFAVAGAFKHHYHTLEIGSMRGMAHHSPWLAGHMMFGWMASLGLPLLAGFVAEVTILIAFWMSYGWLVLLPALTLIVTAAYYLNSMQRTIFESNDPHQGDLPDSLHGEQPSDITWHENIGMFVLAGMTVLFGIMPFIFWDMMSDWSSSFVLDTMVEAMHSQGWRP</sequence>
<feature type="transmembrane region" description="Helical" evidence="6">
    <location>
        <begin position="185"/>
        <end position="206"/>
    </location>
</feature>
<dbReference type="GO" id="GO:0048039">
    <property type="term" value="F:ubiquinone binding"/>
    <property type="evidence" value="ECO:0007669"/>
    <property type="project" value="TreeGrafter"/>
</dbReference>
<keyword evidence="3 6" id="KW-0812">Transmembrane</keyword>
<evidence type="ECO:0000256" key="4">
    <source>
        <dbReference type="ARBA" id="ARBA00022989"/>
    </source>
</evidence>
<dbReference type="EMBL" id="KF900342">
    <property type="protein sequence ID" value="AIE91560.1"/>
    <property type="molecule type" value="Genomic_DNA"/>
</dbReference>
<evidence type="ECO:0000256" key="6">
    <source>
        <dbReference type="SAM" id="Phobius"/>
    </source>
</evidence>
<dbReference type="GO" id="GO:0008137">
    <property type="term" value="F:NADH dehydrogenase (ubiquinone) activity"/>
    <property type="evidence" value="ECO:0007669"/>
    <property type="project" value="InterPro"/>
</dbReference>
<feature type="transmembrane region" description="Helical" evidence="6">
    <location>
        <begin position="334"/>
        <end position="351"/>
    </location>
</feature>
<feature type="domain" description="NADH:quinone oxidoreductase/Mrp antiporter transmembrane" evidence="7">
    <location>
        <begin position="149"/>
        <end position="443"/>
    </location>
</feature>
<feature type="transmembrane region" description="Helical" evidence="6">
    <location>
        <begin position="241"/>
        <end position="263"/>
    </location>
</feature>
<dbReference type="InterPro" id="IPR003918">
    <property type="entry name" value="NADH_UbQ_OxRdtase"/>
</dbReference>
<organism evidence="8">
    <name type="scientific">uncultured marine group II/III euryarchaeote AD1000_12_E11</name>
    <dbReference type="NCBI Taxonomy" id="1457726"/>
    <lineage>
        <taxon>Archaea</taxon>
        <taxon>Methanobacteriati</taxon>
        <taxon>Methanobacteriota</taxon>
        <taxon>environmental samples</taxon>
    </lineage>
</organism>
<proteinExistence type="inferred from homology"/>
<evidence type="ECO:0000256" key="1">
    <source>
        <dbReference type="ARBA" id="ARBA00004141"/>
    </source>
</evidence>
<feature type="transmembrane region" description="Helical" evidence="6">
    <location>
        <begin position="492"/>
        <end position="512"/>
    </location>
</feature>
<feature type="transmembrane region" description="Helical" evidence="6">
    <location>
        <begin position="402"/>
        <end position="425"/>
    </location>
</feature>
<evidence type="ECO:0000256" key="5">
    <source>
        <dbReference type="ARBA" id="ARBA00023136"/>
    </source>
</evidence>
<dbReference type="PANTHER" id="PTHR43507">
    <property type="entry name" value="NADH-UBIQUINONE OXIDOREDUCTASE CHAIN 4"/>
    <property type="match status" value="1"/>
</dbReference>
<evidence type="ECO:0000256" key="2">
    <source>
        <dbReference type="ARBA" id="ARBA00009025"/>
    </source>
</evidence>
<feature type="transmembrane region" description="Helical" evidence="6">
    <location>
        <begin position="131"/>
        <end position="150"/>
    </location>
</feature>
<dbReference type="EC" id="1.6.5.3" evidence="8"/>
<dbReference type="NCBIfam" id="TIGR01972">
    <property type="entry name" value="NDH_I_M"/>
    <property type="match status" value="1"/>
</dbReference>
<feature type="transmembrane region" description="Helical" evidence="6">
    <location>
        <begin position="156"/>
        <end position="173"/>
    </location>
</feature>
<feature type="transmembrane region" description="Helical" evidence="6">
    <location>
        <begin position="431"/>
        <end position="456"/>
    </location>
</feature>
<gene>
    <name evidence="8" type="primary">nuoM</name>
</gene>
<dbReference type="GO" id="GO:0042773">
    <property type="term" value="P:ATP synthesis coupled electron transport"/>
    <property type="evidence" value="ECO:0007669"/>
    <property type="project" value="InterPro"/>
</dbReference>
<protein>
    <submittedName>
        <fullName evidence="8">NADH-quinone oxidoreductase subunit M (NuoM)</fullName>
        <ecNumber evidence="8">1.6.5.3</ecNumber>
    </submittedName>
</protein>
<dbReference type="GO" id="GO:0015990">
    <property type="term" value="P:electron transport coupled proton transport"/>
    <property type="evidence" value="ECO:0007669"/>
    <property type="project" value="TreeGrafter"/>
</dbReference>
<comment type="similarity">
    <text evidence="2">Belongs to the complex I subunit 4 family.</text>
</comment>
<feature type="transmembrane region" description="Helical" evidence="6">
    <location>
        <begin position="357"/>
        <end position="381"/>
    </location>
</feature>
<evidence type="ECO:0000313" key="8">
    <source>
        <dbReference type="EMBL" id="AIE91560.1"/>
    </source>
</evidence>
<dbReference type="AlphaFoldDB" id="A0A075FJD6"/>
<accession>A0A075FJD6</accession>
<feature type="transmembrane region" description="Helical" evidence="6">
    <location>
        <begin position="104"/>
        <end position="124"/>
    </location>
</feature>
<evidence type="ECO:0000256" key="3">
    <source>
        <dbReference type="ARBA" id="ARBA00022692"/>
    </source>
</evidence>
<dbReference type="InterPro" id="IPR010227">
    <property type="entry name" value="NADH_Q_OxRdtase_chainM/4"/>
</dbReference>
<feature type="transmembrane region" description="Helical" evidence="6">
    <location>
        <begin position="43"/>
        <end position="64"/>
    </location>
</feature>
<feature type="transmembrane region" description="Helical" evidence="6">
    <location>
        <begin position="12"/>
        <end position="31"/>
    </location>
</feature>
<comment type="subcellular location">
    <subcellularLocation>
        <location evidence="1">Membrane</location>
        <topology evidence="1">Multi-pass membrane protein</topology>
    </subcellularLocation>
</comment>
<dbReference type="PANTHER" id="PTHR43507:SF1">
    <property type="entry name" value="NADH-UBIQUINONE OXIDOREDUCTASE CHAIN 4"/>
    <property type="match status" value="1"/>
</dbReference>
<name>A0A075FJD6_9EURY</name>
<keyword evidence="8" id="KW-0560">Oxidoreductase</keyword>
<reference evidence="8" key="1">
    <citation type="journal article" date="2014" name="Genome Biol. Evol.">
        <title>Pangenome evidence for extensive interdomain horizontal transfer affecting lineage core and shell genes in uncultured planktonic thaumarchaeota and euryarchaeota.</title>
        <authorList>
            <person name="Deschamps P."/>
            <person name="Zivanovic Y."/>
            <person name="Moreira D."/>
            <person name="Rodriguez-Valera F."/>
            <person name="Lopez-Garcia P."/>
        </authorList>
    </citation>
    <scope>NUCLEOTIDE SEQUENCE</scope>
</reference>
<feature type="transmembrane region" description="Helical" evidence="6">
    <location>
        <begin position="275"/>
        <end position="298"/>
    </location>
</feature>
<feature type="transmembrane region" description="Helical" evidence="6">
    <location>
        <begin position="304"/>
        <end position="322"/>
    </location>
</feature>
<dbReference type="InterPro" id="IPR001750">
    <property type="entry name" value="ND/Mrp_TM"/>
</dbReference>
<dbReference type="GO" id="GO:0016020">
    <property type="term" value="C:membrane"/>
    <property type="evidence" value="ECO:0007669"/>
    <property type="project" value="UniProtKB-SubCell"/>
</dbReference>
<dbReference type="GO" id="GO:0003954">
    <property type="term" value="F:NADH dehydrogenase activity"/>
    <property type="evidence" value="ECO:0007669"/>
    <property type="project" value="TreeGrafter"/>
</dbReference>
<keyword evidence="4 6" id="KW-1133">Transmembrane helix</keyword>
<evidence type="ECO:0000259" key="7">
    <source>
        <dbReference type="Pfam" id="PF00361"/>
    </source>
</evidence>
<dbReference type="Pfam" id="PF00361">
    <property type="entry name" value="Proton_antipo_M"/>
    <property type="match status" value="1"/>
</dbReference>